<evidence type="ECO:0000313" key="1">
    <source>
        <dbReference type="EMBL" id="TBU00467.1"/>
    </source>
</evidence>
<dbReference type="VEuPathDB" id="MicrosporidiaDB:CWI37_0996p0010"/>
<accession>A0A4Q9KZJ5</accession>
<dbReference type="Gene3D" id="2.130.10.10">
    <property type="entry name" value="YVTN repeat-like/Quinoprotein amine dehydrogenase"/>
    <property type="match status" value="1"/>
</dbReference>
<proteinExistence type="predicted"/>
<reference evidence="1 2" key="1">
    <citation type="submission" date="2017-12" db="EMBL/GenBank/DDBJ databases">
        <authorList>
            <person name="Pombert J.-F."/>
            <person name="Haag K.L."/>
            <person name="Ebert D."/>
        </authorList>
    </citation>
    <scope>NUCLEOTIDE SEQUENCE [LARGE SCALE GENOMIC DNA]</scope>
    <source>
        <strain evidence="1">FI-OER-3-3</strain>
    </source>
</reference>
<comment type="caution">
    <text evidence="1">The sequence shown here is derived from an EMBL/GenBank/DDBJ whole genome shotgun (WGS) entry which is preliminary data.</text>
</comment>
<dbReference type="InterPro" id="IPR015943">
    <property type="entry name" value="WD40/YVTN_repeat-like_dom_sf"/>
</dbReference>
<protein>
    <submittedName>
        <fullName evidence="1">Uncharacterized protein</fullName>
    </submittedName>
</protein>
<gene>
    <name evidence="1" type="ORF">CWI37_0996p0010</name>
</gene>
<dbReference type="Proteomes" id="UP000292362">
    <property type="component" value="Unassembled WGS sequence"/>
</dbReference>
<dbReference type="InterPro" id="IPR036322">
    <property type="entry name" value="WD40_repeat_dom_sf"/>
</dbReference>
<dbReference type="SUPFAM" id="SSF50978">
    <property type="entry name" value="WD40 repeat-like"/>
    <property type="match status" value="1"/>
</dbReference>
<sequence length="386" mass="44573">MSVVLKLINRNTLTTNIISVPKEFTEQNMTDYLNKILRKNATYTYFRDANSPSISDLNMEDDCIIYYLENRDVSRSLDVNNVLSLCYSNDKKLVICKSDGEIIVFDIESKNIKSYTFEYPIIFLGKENFVGNNTDLSKKINIYDTNSIQMNYKYDCEKETLNENNILSKLNVDYIVTINNIIITDKIKYSNKSLISCCFYKGNLLIIGCADGNILIISNLIKQYSIKRNICNVSILNESIVYCCVNGVAGMFKYNQDNENLDKLNSDEDIQVICNFDKKEINCNEILCGMCIHEGEIYVAGIKGFVFKVNFDENKLKKIKKYKNCDFIKSENGYIFCCAEDKIIFLDEKLSEKLVLNYNSVIRDICFSHDYIYFADKEGIFGNRCE</sequence>
<name>A0A4Q9KZJ5_9MICR</name>
<dbReference type="EMBL" id="PITJ01000996">
    <property type="protein sequence ID" value="TBU00467.1"/>
    <property type="molecule type" value="Genomic_DNA"/>
</dbReference>
<evidence type="ECO:0000313" key="2">
    <source>
        <dbReference type="Proteomes" id="UP000292362"/>
    </source>
</evidence>
<dbReference type="AlphaFoldDB" id="A0A4Q9KZJ5"/>
<organism evidence="1 2">
    <name type="scientific">Hamiltosporidium tvaerminnensis</name>
    <dbReference type="NCBI Taxonomy" id="1176355"/>
    <lineage>
        <taxon>Eukaryota</taxon>
        <taxon>Fungi</taxon>
        <taxon>Fungi incertae sedis</taxon>
        <taxon>Microsporidia</taxon>
        <taxon>Dubosqiidae</taxon>
        <taxon>Hamiltosporidium</taxon>
    </lineage>
</organism>